<dbReference type="AlphaFoldDB" id="A0AAV5U1A0"/>
<protein>
    <recommendedName>
        <fullName evidence="5">Tektin</fullName>
    </recommendedName>
</protein>
<evidence type="ECO:0000313" key="3">
    <source>
        <dbReference type="EMBL" id="GMT00128.1"/>
    </source>
</evidence>
<feature type="coiled-coil region" evidence="1">
    <location>
        <begin position="284"/>
        <end position="311"/>
    </location>
</feature>
<dbReference type="Proteomes" id="UP001432027">
    <property type="component" value="Unassembled WGS sequence"/>
</dbReference>
<gene>
    <name evidence="3" type="ORF">PENTCL1PPCAC_22302</name>
</gene>
<feature type="compositionally biased region" description="Basic and acidic residues" evidence="2">
    <location>
        <begin position="104"/>
        <end position="166"/>
    </location>
</feature>
<dbReference type="EMBL" id="BTSX01000005">
    <property type="protein sequence ID" value="GMT00128.1"/>
    <property type="molecule type" value="Genomic_DNA"/>
</dbReference>
<comment type="caution">
    <text evidence="3">The sequence shown here is derived from an EMBL/GenBank/DDBJ whole genome shotgun (WGS) entry which is preliminary data.</text>
</comment>
<evidence type="ECO:0000256" key="2">
    <source>
        <dbReference type="SAM" id="MobiDB-lite"/>
    </source>
</evidence>
<evidence type="ECO:0008006" key="5">
    <source>
        <dbReference type="Google" id="ProtNLM"/>
    </source>
</evidence>
<keyword evidence="1" id="KW-0175">Coiled coil</keyword>
<reference evidence="3" key="1">
    <citation type="submission" date="2023-10" db="EMBL/GenBank/DDBJ databases">
        <title>Genome assembly of Pristionchus species.</title>
        <authorList>
            <person name="Yoshida K."/>
            <person name="Sommer R.J."/>
        </authorList>
    </citation>
    <scope>NUCLEOTIDE SEQUENCE</scope>
    <source>
        <strain evidence="3">RS0144</strain>
    </source>
</reference>
<name>A0AAV5U1A0_9BILA</name>
<evidence type="ECO:0000313" key="4">
    <source>
        <dbReference type="Proteomes" id="UP001432027"/>
    </source>
</evidence>
<feature type="non-terminal residue" evidence="3">
    <location>
        <position position="1"/>
    </location>
</feature>
<sequence length="401" mass="47438">RNSQMSFYNKMQKWLEPKESEEVRQLRVQREAMEIEHQRQMAEMQGRMNALTNTDSKTRQDALNRAQWETQQRAVQEHQRSAALDQSLADERSRSQQQSLADANRSKSERESYASSMERKRLDDERKAEETRRAEKARKDEERKSWEEKQKEADIRSAAEKEEHELKLEEVRREKAARLREIEESAMRYRRENEQRLEEERQRIADAYLKYRNHINMMMSEVAKAMMSRAWNDRVEKQWALKLAGMRDAHSPVHRLFSDIRFSLEDLTRLDGQALGGLVRAEIEIKVQCLLDELNNEIRAMEDEVALMQTYAVDHPEAVYLKDIEESAREIAVSALALQTEIEKVQAHLISQYEEPLSEECRDSCVRCFDELESRVEQIPTVVGLKQKYEHKNRGAYDNFQ</sequence>
<proteinExistence type="predicted"/>
<evidence type="ECO:0000256" key="1">
    <source>
        <dbReference type="SAM" id="Coils"/>
    </source>
</evidence>
<keyword evidence="4" id="KW-1185">Reference proteome</keyword>
<organism evidence="3 4">
    <name type="scientific">Pristionchus entomophagus</name>
    <dbReference type="NCBI Taxonomy" id="358040"/>
    <lineage>
        <taxon>Eukaryota</taxon>
        <taxon>Metazoa</taxon>
        <taxon>Ecdysozoa</taxon>
        <taxon>Nematoda</taxon>
        <taxon>Chromadorea</taxon>
        <taxon>Rhabditida</taxon>
        <taxon>Rhabditina</taxon>
        <taxon>Diplogasteromorpha</taxon>
        <taxon>Diplogasteroidea</taxon>
        <taxon>Neodiplogasteridae</taxon>
        <taxon>Pristionchus</taxon>
    </lineage>
</organism>
<feature type="region of interest" description="Disordered" evidence="2">
    <location>
        <begin position="38"/>
        <end position="166"/>
    </location>
</feature>
<accession>A0AAV5U1A0</accession>